<dbReference type="Gene3D" id="3.40.50.150">
    <property type="entry name" value="Vaccinia Virus protein VP39"/>
    <property type="match status" value="1"/>
</dbReference>
<accession>A0A376G536</accession>
<evidence type="ECO:0000313" key="2">
    <source>
        <dbReference type="EMBL" id="STD54067.1"/>
    </source>
</evidence>
<name>A0A376G536_9FLAO</name>
<dbReference type="GO" id="GO:0008168">
    <property type="term" value="F:methyltransferase activity"/>
    <property type="evidence" value="ECO:0007669"/>
    <property type="project" value="UniProtKB-KW"/>
</dbReference>
<dbReference type="InterPro" id="IPR029063">
    <property type="entry name" value="SAM-dependent_MTases_sf"/>
</dbReference>
<dbReference type="InterPro" id="IPR052514">
    <property type="entry name" value="SAM-dependent_MTase"/>
</dbReference>
<dbReference type="PANTHER" id="PTHR34203">
    <property type="entry name" value="METHYLTRANSFERASE, FKBM FAMILY PROTEIN"/>
    <property type="match status" value="1"/>
</dbReference>
<dbReference type="Proteomes" id="UP000254737">
    <property type="component" value="Unassembled WGS sequence"/>
</dbReference>
<dbReference type="AlphaFoldDB" id="A0A376G536"/>
<reference evidence="2 3" key="1">
    <citation type="submission" date="2018-06" db="EMBL/GenBank/DDBJ databases">
        <authorList>
            <consortium name="Pathogen Informatics"/>
            <person name="Doyle S."/>
        </authorList>
    </citation>
    <scope>NUCLEOTIDE SEQUENCE [LARGE SCALE GENOMIC DNA]</scope>
    <source>
        <strain evidence="2 3">NCTC13456</strain>
    </source>
</reference>
<protein>
    <submittedName>
        <fullName evidence="2">Methyltransferase, FkbM family</fullName>
    </submittedName>
</protein>
<sequence length="272" mass="31809">MKNYISKLIKFKSFNSKLGLNFKDYYHMSKYSSDTYLKGNVNLFNKNILFSNPFWLLHSLEEIFVDEVYLFEKSDNEVLILDCGANIGLSMIYLKKLFKNAKFIAFEPDKKIFQQLETNIKTFEINQDVELINAAVWINADDLTFFSEGSLGGKIINQDDHHPNNTVVKAVRLKDYIINKPVFFLKIDIEGAEYTVLKDIKDDLKNVENLFIEFHNTIDEKDTLSEILLWVSEAGFKYYIKEAWDNMPHPFTQVNIGGGFHMQLNIFCFREK</sequence>
<dbReference type="InterPro" id="IPR006342">
    <property type="entry name" value="FkbM_mtfrase"/>
</dbReference>
<feature type="domain" description="Methyltransferase FkbM" evidence="1">
    <location>
        <begin position="82"/>
        <end position="238"/>
    </location>
</feature>
<gene>
    <name evidence="2" type="ORF">NCTC13456_00823</name>
</gene>
<organism evidence="2 3">
    <name type="scientific">Empedobacter falsenii</name>
    <dbReference type="NCBI Taxonomy" id="343874"/>
    <lineage>
        <taxon>Bacteria</taxon>
        <taxon>Pseudomonadati</taxon>
        <taxon>Bacteroidota</taxon>
        <taxon>Flavobacteriia</taxon>
        <taxon>Flavobacteriales</taxon>
        <taxon>Weeksellaceae</taxon>
        <taxon>Empedobacter</taxon>
    </lineage>
</organism>
<evidence type="ECO:0000313" key="3">
    <source>
        <dbReference type="Proteomes" id="UP000254737"/>
    </source>
</evidence>
<dbReference type="EMBL" id="UFXS01000001">
    <property type="protein sequence ID" value="STD54067.1"/>
    <property type="molecule type" value="Genomic_DNA"/>
</dbReference>
<dbReference type="Pfam" id="PF05050">
    <property type="entry name" value="Methyltransf_21"/>
    <property type="match status" value="1"/>
</dbReference>
<dbReference type="PANTHER" id="PTHR34203:SF15">
    <property type="entry name" value="SLL1173 PROTEIN"/>
    <property type="match status" value="1"/>
</dbReference>
<evidence type="ECO:0000259" key="1">
    <source>
        <dbReference type="Pfam" id="PF05050"/>
    </source>
</evidence>
<dbReference type="GO" id="GO:0032259">
    <property type="term" value="P:methylation"/>
    <property type="evidence" value="ECO:0007669"/>
    <property type="project" value="UniProtKB-KW"/>
</dbReference>
<proteinExistence type="predicted"/>
<keyword evidence="2" id="KW-0808">Transferase</keyword>
<dbReference type="SUPFAM" id="SSF53335">
    <property type="entry name" value="S-adenosyl-L-methionine-dependent methyltransferases"/>
    <property type="match status" value="1"/>
</dbReference>
<dbReference type="RefSeq" id="WP_114998895.1">
    <property type="nucleotide sequence ID" value="NZ_UFXS01000001.1"/>
</dbReference>
<keyword evidence="2" id="KW-0489">Methyltransferase</keyword>
<dbReference type="NCBIfam" id="TIGR01444">
    <property type="entry name" value="fkbM_fam"/>
    <property type="match status" value="1"/>
</dbReference>